<reference evidence="1" key="1">
    <citation type="submission" date="2023-05" db="EMBL/GenBank/DDBJ databases">
        <authorList>
            <person name="Stuckert A."/>
        </authorList>
    </citation>
    <scope>NUCLEOTIDE SEQUENCE</scope>
</reference>
<protein>
    <submittedName>
        <fullName evidence="1">Uncharacterized protein</fullName>
    </submittedName>
</protein>
<gene>
    <name evidence="1" type="ORF">SPARVUS_LOCUS13658734</name>
</gene>
<sequence length="40" mass="5059">PRHWKLPHNDHILERKYPKKLNLRNNSEMFSCFPFWILDH</sequence>
<feature type="non-terminal residue" evidence="1">
    <location>
        <position position="1"/>
    </location>
</feature>
<accession>A0ABN9GC54</accession>
<dbReference type="EMBL" id="CATNWA010018166">
    <property type="protein sequence ID" value="CAI9605730.1"/>
    <property type="molecule type" value="Genomic_DNA"/>
</dbReference>
<organism evidence="1 2">
    <name type="scientific">Staurois parvus</name>
    <dbReference type="NCBI Taxonomy" id="386267"/>
    <lineage>
        <taxon>Eukaryota</taxon>
        <taxon>Metazoa</taxon>
        <taxon>Chordata</taxon>
        <taxon>Craniata</taxon>
        <taxon>Vertebrata</taxon>
        <taxon>Euteleostomi</taxon>
        <taxon>Amphibia</taxon>
        <taxon>Batrachia</taxon>
        <taxon>Anura</taxon>
        <taxon>Neobatrachia</taxon>
        <taxon>Ranoidea</taxon>
        <taxon>Ranidae</taxon>
        <taxon>Staurois</taxon>
    </lineage>
</organism>
<keyword evidence="2" id="KW-1185">Reference proteome</keyword>
<proteinExistence type="predicted"/>
<evidence type="ECO:0000313" key="2">
    <source>
        <dbReference type="Proteomes" id="UP001162483"/>
    </source>
</evidence>
<name>A0ABN9GC54_9NEOB</name>
<evidence type="ECO:0000313" key="1">
    <source>
        <dbReference type="EMBL" id="CAI9605730.1"/>
    </source>
</evidence>
<comment type="caution">
    <text evidence="1">The sequence shown here is derived from an EMBL/GenBank/DDBJ whole genome shotgun (WGS) entry which is preliminary data.</text>
</comment>
<dbReference type="Proteomes" id="UP001162483">
    <property type="component" value="Unassembled WGS sequence"/>
</dbReference>